<evidence type="ECO:0000313" key="1">
    <source>
        <dbReference type="EMBL" id="MFC7406264.1"/>
    </source>
</evidence>
<keyword evidence="2" id="KW-1185">Reference proteome</keyword>
<dbReference type="EMBL" id="JBHTCQ010000003">
    <property type="protein sequence ID" value="MFC7406264.1"/>
    <property type="molecule type" value="Genomic_DNA"/>
</dbReference>
<name>A0ABW2Q9Z3_9MICO</name>
<comment type="caution">
    <text evidence="1">The sequence shown here is derived from an EMBL/GenBank/DDBJ whole genome shotgun (WGS) entry which is preliminary data.</text>
</comment>
<dbReference type="RefSeq" id="WP_382395511.1">
    <property type="nucleotide sequence ID" value="NZ_JBHTCQ010000003.1"/>
</dbReference>
<organism evidence="1 2">
    <name type="scientific">Georgenia alba</name>
    <dbReference type="NCBI Taxonomy" id="2233858"/>
    <lineage>
        <taxon>Bacteria</taxon>
        <taxon>Bacillati</taxon>
        <taxon>Actinomycetota</taxon>
        <taxon>Actinomycetes</taxon>
        <taxon>Micrococcales</taxon>
        <taxon>Bogoriellaceae</taxon>
        <taxon>Georgenia</taxon>
    </lineage>
</organism>
<reference evidence="2" key="1">
    <citation type="journal article" date="2019" name="Int. J. Syst. Evol. Microbiol.">
        <title>The Global Catalogue of Microorganisms (GCM) 10K type strain sequencing project: providing services to taxonomists for standard genome sequencing and annotation.</title>
        <authorList>
            <consortium name="The Broad Institute Genomics Platform"/>
            <consortium name="The Broad Institute Genome Sequencing Center for Infectious Disease"/>
            <person name="Wu L."/>
            <person name="Ma J."/>
        </authorList>
    </citation>
    <scope>NUCLEOTIDE SEQUENCE [LARGE SCALE GENOMIC DNA]</scope>
    <source>
        <strain evidence="2">JCM 1490</strain>
    </source>
</reference>
<protein>
    <submittedName>
        <fullName evidence="1">Uncharacterized protein</fullName>
    </submittedName>
</protein>
<accession>A0ABW2Q9Z3</accession>
<proteinExistence type="predicted"/>
<dbReference type="Proteomes" id="UP001596455">
    <property type="component" value="Unassembled WGS sequence"/>
</dbReference>
<sequence length="45" mass="4825">MDYKILCADMAAPGFAAFEGEKSVLAPGGTRVRIRIGEKGIARRT</sequence>
<evidence type="ECO:0000313" key="2">
    <source>
        <dbReference type="Proteomes" id="UP001596455"/>
    </source>
</evidence>
<gene>
    <name evidence="1" type="ORF">ACFQQL_14190</name>
</gene>